<accession>A0A840C0A2</accession>
<name>A0A840C0A2_9HYPH</name>
<gene>
    <name evidence="2" type="ORF">GGR16_000943</name>
</gene>
<evidence type="ECO:0000256" key="1">
    <source>
        <dbReference type="SAM" id="Phobius"/>
    </source>
</evidence>
<dbReference type="Proteomes" id="UP000577362">
    <property type="component" value="Unassembled WGS sequence"/>
</dbReference>
<evidence type="ECO:0000313" key="3">
    <source>
        <dbReference type="Proteomes" id="UP000577362"/>
    </source>
</evidence>
<keyword evidence="1" id="KW-0472">Membrane</keyword>
<reference evidence="2 3" key="1">
    <citation type="submission" date="2020-08" db="EMBL/GenBank/DDBJ databases">
        <title>Genomic Encyclopedia of Type Strains, Phase IV (KMG-IV): sequencing the most valuable type-strain genomes for metagenomic binning, comparative biology and taxonomic classification.</title>
        <authorList>
            <person name="Goeker M."/>
        </authorList>
    </citation>
    <scope>NUCLEOTIDE SEQUENCE [LARGE SCALE GENOMIC DNA]</scope>
    <source>
        <strain evidence="2 3">DSM 103737</strain>
    </source>
</reference>
<dbReference type="EMBL" id="JACIEN010000001">
    <property type="protein sequence ID" value="MBB4015937.1"/>
    <property type="molecule type" value="Genomic_DNA"/>
</dbReference>
<sequence length="76" mass="9022">MNWSASIRRFHRWLSVAFTVGFIANVVAMWGGTEPRFWVYLLALVPLFLLFPTGLYMFVQPHAARWRTMRHIPQEQ</sequence>
<comment type="caution">
    <text evidence="2">The sequence shown here is derived from an EMBL/GenBank/DDBJ whole genome shotgun (WGS) entry which is preliminary data.</text>
</comment>
<protein>
    <submittedName>
        <fullName evidence="2">Uncharacterized protein</fullName>
    </submittedName>
</protein>
<proteinExistence type="predicted"/>
<keyword evidence="3" id="KW-1185">Reference proteome</keyword>
<dbReference type="AlphaFoldDB" id="A0A840C0A2"/>
<organism evidence="2 3">
    <name type="scientific">Chelatococcus caeni</name>
    <dbReference type="NCBI Taxonomy" id="1348468"/>
    <lineage>
        <taxon>Bacteria</taxon>
        <taxon>Pseudomonadati</taxon>
        <taxon>Pseudomonadota</taxon>
        <taxon>Alphaproteobacteria</taxon>
        <taxon>Hyphomicrobiales</taxon>
        <taxon>Chelatococcaceae</taxon>
        <taxon>Chelatococcus</taxon>
    </lineage>
</organism>
<evidence type="ECO:0000313" key="2">
    <source>
        <dbReference type="EMBL" id="MBB4015937.1"/>
    </source>
</evidence>
<keyword evidence="1" id="KW-0812">Transmembrane</keyword>
<keyword evidence="1" id="KW-1133">Transmembrane helix</keyword>
<dbReference type="RefSeq" id="WP_183315836.1">
    <property type="nucleotide sequence ID" value="NZ_JACIEN010000001.1"/>
</dbReference>
<feature type="transmembrane region" description="Helical" evidence="1">
    <location>
        <begin position="12"/>
        <end position="31"/>
    </location>
</feature>
<feature type="transmembrane region" description="Helical" evidence="1">
    <location>
        <begin position="37"/>
        <end position="59"/>
    </location>
</feature>